<sequence>MSSTESPVSGAPGRRRKPAESPTEERPSRSRGSRRRRSGGRAGKRGPLVPVLIGVLALAVVALGVVLVMEFTGSGGSEAATAAPTRYEVYETGEAVELLDDREADPRPLNENEVFADSAELSSGDLVFALESQSLTDNCAEAVWGPRALAALESAECSQVARGGYVADGYIGVAAIFKLRDTEASQTLAEGLAPVEGEEAGSEGGFLVPPSTEAPFDALGAGYSSATATVNGHYLVVLWTQSEDSTSAEETENLETPLIALNGFDMPVYYRLTEREAFLENTGAATEGTTTDGTTTDGTTTDGTTTDGTTTDGTGGVVDGTADQGGIG</sequence>
<gene>
    <name evidence="3" type="ORF">EV190_11861</name>
</gene>
<keyword evidence="2" id="KW-0472">Membrane</keyword>
<evidence type="ECO:0000256" key="1">
    <source>
        <dbReference type="SAM" id="MobiDB-lite"/>
    </source>
</evidence>
<proteinExistence type="predicted"/>
<dbReference type="AlphaFoldDB" id="A0A4R6UT62"/>
<feature type="compositionally biased region" description="Gly residues" evidence="1">
    <location>
        <begin position="313"/>
        <end position="328"/>
    </location>
</feature>
<evidence type="ECO:0000313" key="3">
    <source>
        <dbReference type="EMBL" id="TDQ48525.1"/>
    </source>
</evidence>
<dbReference type="Proteomes" id="UP000295281">
    <property type="component" value="Unassembled WGS sequence"/>
</dbReference>
<name>A0A4R6UT62_9ACTN</name>
<evidence type="ECO:0000256" key="2">
    <source>
        <dbReference type="SAM" id="Phobius"/>
    </source>
</evidence>
<protein>
    <submittedName>
        <fullName evidence="3">Uncharacterized protein</fullName>
    </submittedName>
</protein>
<dbReference type="RefSeq" id="WP_166655501.1">
    <property type="nucleotide sequence ID" value="NZ_SNYN01000018.1"/>
</dbReference>
<keyword evidence="2" id="KW-1133">Transmembrane helix</keyword>
<dbReference type="EMBL" id="SNYN01000018">
    <property type="protein sequence ID" value="TDQ48525.1"/>
    <property type="molecule type" value="Genomic_DNA"/>
</dbReference>
<feature type="compositionally biased region" description="Basic residues" evidence="1">
    <location>
        <begin position="29"/>
        <end position="43"/>
    </location>
</feature>
<reference evidence="3 4" key="1">
    <citation type="submission" date="2019-03" db="EMBL/GenBank/DDBJ databases">
        <title>Genomic Encyclopedia of Type Strains, Phase IV (KMG-IV): sequencing the most valuable type-strain genomes for metagenomic binning, comparative biology and taxonomic classification.</title>
        <authorList>
            <person name="Goeker M."/>
        </authorList>
    </citation>
    <scope>NUCLEOTIDE SEQUENCE [LARGE SCALE GENOMIC DNA]</scope>
    <source>
        <strain evidence="3 4">DSM 46770</strain>
    </source>
</reference>
<keyword evidence="2" id="KW-0812">Transmembrane</keyword>
<feature type="compositionally biased region" description="Low complexity" evidence="1">
    <location>
        <begin position="282"/>
        <end position="312"/>
    </location>
</feature>
<feature type="region of interest" description="Disordered" evidence="1">
    <location>
        <begin position="1"/>
        <end position="43"/>
    </location>
</feature>
<evidence type="ECO:0000313" key="4">
    <source>
        <dbReference type="Proteomes" id="UP000295281"/>
    </source>
</evidence>
<comment type="caution">
    <text evidence="3">The sequence shown here is derived from an EMBL/GenBank/DDBJ whole genome shotgun (WGS) entry which is preliminary data.</text>
</comment>
<accession>A0A4R6UT62</accession>
<feature type="region of interest" description="Disordered" evidence="1">
    <location>
        <begin position="280"/>
        <end position="328"/>
    </location>
</feature>
<organism evidence="3 4">
    <name type="scientific">Actinorugispora endophytica</name>
    <dbReference type="NCBI Taxonomy" id="1605990"/>
    <lineage>
        <taxon>Bacteria</taxon>
        <taxon>Bacillati</taxon>
        <taxon>Actinomycetota</taxon>
        <taxon>Actinomycetes</taxon>
        <taxon>Streptosporangiales</taxon>
        <taxon>Nocardiopsidaceae</taxon>
        <taxon>Actinorugispora</taxon>
    </lineage>
</organism>
<keyword evidence="4" id="KW-1185">Reference proteome</keyword>
<feature type="transmembrane region" description="Helical" evidence="2">
    <location>
        <begin position="46"/>
        <end position="69"/>
    </location>
</feature>